<dbReference type="PATRIC" id="fig|1121477.3.peg.3919"/>
<protein>
    <submittedName>
        <fullName evidence="2">Phytoene synthase</fullName>
    </submittedName>
</protein>
<dbReference type="GO" id="GO:0016765">
    <property type="term" value="F:transferase activity, transferring alkyl or aryl (other than methyl) groups"/>
    <property type="evidence" value="ECO:0007669"/>
    <property type="project" value="UniProtKB-ARBA"/>
</dbReference>
<reference evidence="1 3" key="1">
    <citation type="submission" date="2015-03" db="EMBL/GenBank/DDBJ databases">
        <authorList>
            <person name="Hassan Y.I."/>
            <person name="Lepp D."/>
            <person name="Zhou T."/>
        </authorList>
    </citation>
    <scope>NUCLEOTIDE SEQUENCE [LARGE SCALE GENOMIC DNA]</scope>
    <source>
        <strain evidence="1 3">DSM 17137</strain>
    </source>
</reference>
<keyword evidence="3" id="KW-1185">Reference proteome</keyword>
<dbReference type="STRING" id="1121477.SAMN02745223_00984"/>
<dbReference type="Gene3D" id="1.10.600.10">
    <property type="entry name" value="Farnesyl Diphosphate Synthase"/>
    <property type="match status" value="1"/>
</dbReference>
<dbReference type="InterPro" id="IPR002060">
    <property type="entry name" value="Squ/phyt_synthse"/>
</dbReference>
<name>A0A0F5LNQ7_9HYPH</name>
<accession>A0A0F5LNQ7</accession>
<dbReference type="PANTHER" id="PTHR31480">
    <property type="entry name" value="BIFUNCTIONAL LYCOPENE CYCLASE/PHYTOENE SYNTHASE"/>
    <property type="match status" value="1"/>
</dbReference>
<proteinExistence type="predicted"/>
<evidence type="ECO:0000313" key="4">
    <source>
        <dbReference type="Proteomes" id="UP000184533"/>
    </source>
</evidence>
<dbReference type="InterPro" id="IPR008949">
    <property type="entry name" value="Isoprenoid_synthase_dom_sf"/>
</dbReference>
<dbReference type="EMBL" id="FQVC01000002">
    <property type="protein sequence ID" value="SHE71645.1"/>
    <property type="molecule type" value="Genomic_DNA"/>
</dbReference>
<dbReference type="AlphaFoldDB" id="A0A0F5LNQ7"/>
<dbReference type="Proteomes" id="UP000184533">
    <property type="component" value="Unassembled WGS sequence"/>
</dbReference>
<dbReference type="Pfam" id="PF00494">
    <property type="entry name" value="SQS_PSY"/>
    <property type="match status" value="1"/>
</dbReference>
<dbReference type="OrthoDB" id="9814909at2"/>
<evidence type="ECO:0000313" key="3">
    <source>
        <dbReference type="Proteomes" id="UP000033608"/>
    </source>
</evidence>
<dbReference type="EMBL" id="LAJF01000089">
    <property type="protein sequence ID" value="KKB83749.1"/>
    <property type="molecule type" value="Genomic_DNA"/>
</dbReference>
<reference evidence="2 4" key="2">
    <citation type="submission" date="2016-11" db="EMBL/GenBank/DDBJ databases">
        <authorList>
            <person name="Jaros S."/>
            <person name="Januszkiewicz K."/>
            <person name="Wedrychowicz H."/>
        </authorList>
    </citation>
    <scope>NUCLEOTIDE SEQUENCE [LARGE SCALE GENOMIC DNA]</scope>
    <source>
        <strain evidence="2 4">DSM 17137</strain>
    </source>
</reference>
<evidence type="ECO:0000313" key="2">
    <source>
        <dbReference type="EMBL" id="SHE71645.1"/>
    </source>
</evidence>
<dbReference type="SUPFAM" id="SSF48576">
    <property type="entry name" value="Terpenoid synthases"/>
    <property type="match status" value="1"/>
</dbReference>
<dbReference type="RefSeq" id="WP_046135826.1">
    <property type="nucleotide sequence ID" value="NZ_FQVC01000002.1"/>
</dbReference>
<organism evidence="1 3">
    <name type="scientific">Devosia limi DSM 17137</name>
    <dbReference type="NCBI Taxonomy" id="1121477"/>
    <lineage>
        <taxon>Bacteria</taxon>
        <taxon>Pseudomonadati</taxon>
        <taxon>Pseudomonadota</taxon>
        <taxon>Alphaproteobacteria</taxon>
        <taxon>Hyphomicrobiales</taxon>
        <taxon>Devosiaceae</taxon>
        <taxon>Devosia</taxon>
    </lineage>
</organism>
<gene>
    <name evidence="2" type="ORF">SAMN02745223_00984</name>
    <name evidence="1" type="ORF">VW29_13780</name>
</gene>
<sequence length="281" mass="30526">MAAESFVHAADALRTSDRDRYLSTLVLTGAHRDAVVALYAFNADVAAIRARVSDPTPGEIRLQWWNDALEGQGHGAVRQNPIADALLDTIATYSIPKGTLQRLLGARRFDLYDDPMPDLESFEGYAGETASTLYQLAAMILNDGELVEIGDAAGHLGVAHAMIGHLRAFGHTASQGRIMLPWSVFAANGVRERDIFSGQASEGVVEALGQISDLASEHLAKAETAIIALPGKLRPAFAPIAMLKAQHALWQTDQSTPFAAAPDDADWRKITRLAWWTFRNR</sequence>
<dbReference type="Proteomes" id="UP000033608">
    <property type="component" value="Unassembled WGS sequence"/>
</dbReference>
<evidence type="ECO:0000313" key="1">
    <source>
        <dbReference type="EMBL" id="KKB83749.1"/>
    </source>
</evidence>